<dbReference type="InterPro" id="IPR017441">
    <property type="entry name" value="Protein_kinase_ATP_BS"/>
</dbReference>
<keyword evidence="2 5" id="KW-0547">Nucleotide-binding</keyword>
<reference evidence="7 8" key="1">
    <citation type="journal article" date="2009" name="Nature">
        <title>The Sorghum bicolor genome and the diversification of grasses.</title>
        <authorList>
            <person name="Paterson A.H."/>
            <person name="Bowers J.E."/>
            <person name="Bruggmann R."/>
            <person name="Dubchak I."/>
            <person name="Grimwood J."/>
            <person name="Gundlach H."/>
            <person name="Haberer G."/>
            <person name="Hellsten U."/>
            <person name="Mitros T."/>
            <person name="Poliakov A."/>
            <person name="Schmutz J."/>
            <person name="Spannagl M."/>
            <person name="Tang H."/>
            <person name="Wang X."/>
            <person name="Wicker T."/>
            <person name="Bharti A.K."/>
            <person name="Chapman J."/>
            <person name="Feltus F.A."/>
            <person name="Gowik U."/>
            <person name="Grigoriev I.V."/>
            <person name="Lyons E."/>
            <person name="Maher C.A."/>
            <person name="Martis M."/>
            <person name="Narechania A."/>
            <person name="Otillar R.P."/>
            <person name="Penning B.W."/>
            <person name="Salamov A.A."/>
            <person name="Wang Y."/>
            <person name="Zhang L."/>
            <person name="Carpita N.C."/>
            <person name="Freeling M."/>
            <person name="Gingle A.R."/>
            <person name="Hash C.T."/>
            <person name="Keller B."/>
            <person name="Klein P."/>
            <person name="Kresovich S."/>
            <person name="McCann M.C."/>
            <person name="Ming R."/>
            <person name="Peterson D.G."/>
            <person name="Mehboob-ur-Rahman"/>
            <person name="Ware D."/>
            <person name="Westhoff P."/>
            <person name="Mayer K.F."/>
            <person name="Messing J."/>
            <person name="Rokhsar D.S."/>
        </authorList>
    </citation>
    <scope>NUCLEOTIDE SEQUENCE [LARGE SCALE GENOMIC DNA]</scope>
    <source>
        <strain evidence="8">cv. BTx623</strain>
    </source>
</reference>
<dbReference type="SUPFAM" id="SSF50978">
    <property type="entry name" value="WD40 repeat-like"/>
    <property type="match status" value="1"/>
</dbReference>
<dbReference type="SMART" id="SM00220">
    <property type="entry name" value="S_TKc"/>
    <property type="match status" value="1"/>
</dbReference>
<dbReference type="PROSITE" id="PS00107">
    <property type="entry name" value="PROTEIN_KINASE_ATP"/>
    <property type="match status" value="1"/>
</dbReference>
<dbReference type="InterPro" id="IPR000719">
    <property type="entry name" value="Prot_kinase_dom"/>
</dbReference>
<dbReference type="eggNOG" id="ENOG502QWDY">
    <property type="taxonomic scope" value="Eukaryota"/>
</dbReference>
<evidence type="ECO:0000256" key="5">
    <source>
        <dbReference type="PROSITE-ProRule" id="PRU10141"/>
    </source>
</evidence>
<dbReference type="Gene3D" id="1.10.510.10">
    <property type="entry name" value="Transferase(Phosphotransferase) domain 1"/>
    <property type="match status" value="1"/>
</dbReference>
<name>A0A1Z5RHH9_SORBI</name>
<evidence type="ECO:0000313" key="7">
    <source>
        <dbReference type="EMBL" id="OQU83212.1"/>
    </source>
</evidence>
<dbReference type="Gene3D" id="3.30.200.20">
    <property type="entry name" value="Phosphorylase Kinase, domain 1"/>
    <property type="match status" value="1"/>
</dbReference>
<dbReference type="FunFam" id="3.30.200.20:FF:000465">
    <property type="entry name" value="Cysteine-rich receptor-like protein kinase 6"/>
    <property type="match status" value="1"/>
</dbReference>
<dbReference type="InterPro" id="IPR015943">
    <property type="entry name" value="WD40/YVTN_repeat-like_dom_sf"/>
</dbReference>
<keyword evidence="1" id="KW-0808">Transferase</keyword>
<evidence type="ECO:0000259" key="6">
    <source>
        <dbReference type="PROSITE" id="PS50011"/>
    </source>
</evidence>
<dbReference type="InterPro" id="IPR011009">
    <property type="entry name" value="Kinase-like_dom_sf"/>
</dbReference>
<dbReference type="STRING" id="4558.A0A1Z5RHH9"/>
<dbReference type="EMBL" id="CM000764">
    <property type="protein sequence ID" value="OQU83212.1"/>
    <property type="molecule type" value="Genomic_DNA"/>
</dbReference>
<dbReference type="PROSITE" id="PS50011">
    <property type="entry name" value="PROTEIN_KINASE_DOM"/>
    <property type="match status" value="1"/>
</dbReference>
<dbReference type="InterPro" id="IPR008271">
    <property type="entry name" value="Ser/Thr_kinase_AS"/>
</dbReference>
<evidence type="ECO:0000256" key="3">
    <source>
        <dbReference type="ARBA" id="ARBA00022777"/>
    </source>
</evidence>
<dbReference type="PANTHER" id="PTHR45707">
    <property type="entry name" value="C2 CALCIUM/LIPID-BINDING PLANT PHOSPHORIBOSYLTRANSFERASE FAMILY PROTEIN"/>
    <property type="match status" value="1"/>
</dbReference>
<dbReference type="Proteomes" id="UP000000768">
    <property type="component" value="Chromosome 5"/>
</dbReference>
<evidence type="ECO:0000313" key="8">
    <source>
        <dbReference type="Proteomes" id="UP000000768"/>
    </source>
</evidence>
<dbReference type="InterPro" id="IPR013783">
    <property type="entry name" value="Ig-like_fold"/>
</dbReference>
<dbReference type="GO" id="GO:0004672">
    <property type="term" value="F:protein kinase activity"/>
    <property type="evidence" value="ECO:0007669"/>
    <property type="project" value="InterPro"/>
</dbReference>
<dbReference type="Gramene" id="OQU83212">
    <property type="protein sequence ID" value="OQU83212"/>
    <property type="gene ID" value="SORBI_3005G092401"/>
</dbReference>
<dbReference type="OMA" id="MIHAEER"/>
<sequence>MDYEASMDHLLKCLQLDPSAEPTNLPLLLLRNITNNFSDQNKIGSGGFADVYRGVLPNMTVIAVKKLFNAHDMDDNKFIKEVGCLMKAKHKNIVRFLGYSSDTQGKILNHEGKMIHAEERQRLLCFEFLPKGSLDDYIKDVSEGLEWRTCYKIIKGICAGLHYLHQDIHIVHSDLKPANILLYENMVPKIADFGLARCFDEKQSKTITSKVMGTAGYLAPESYDGMITFKSDIYSLGIIIMEILTGRKGYSDIENIRVLQSWSIRFKQLHEDIWLQYVRVCVEIGNQCIDRNPADRPDTLKGEGMDVYPLDIWFPFKPDKLNKCAVTLTNKTDDDLIGVLVATDQPRCIRLGPHSSETIYMTMEKQEQHPLQAQKGMFDVVMVATKQSEDLETLGLQWHYAEDPLREVKQIGTVVHRATLRAAVTSDHDPASMWSIKFIAGEQWFAAGDDNGVVHVYAYTFPSKIDKKVKELEAYHDKRVSHLAVYPKHTLLLTASLEGKRIKLWDWSQGWMCARVWDVHSSDAVATFEGRRLTFYPDSYRDFLATTDDLMNAKVCVASIHLSVCGSIEH</sequence>
<feature type="binding site" evidence="5">
    <location>
        <position position="66"/>
    </location>
    <ligand>
        <name>ATP</name>
        <dbReference type="ChEBI" id="CHEBI:30616"/>
    </ligand>
</feature>
<accession>A0A1Z5RHH9</accession>
<dbReference type="FunFam" id="1.10.510.10:FF:000870">
    <property type="entry name" value="OSJNBa0016N04.16-like protein"/>
    <property type="match status" value="1"/>
</dbReference>
<evidence type="ECO:0000256" key="1">
    <source>
        <dbReference type="ARBA" id="ARBA00022679"/>
    </source>
</evidence>
<proteinExistence type="predicted"/>
<dbReference type="SMART" id="SM00320">
    <property type="entry name" value="WD40"/>
    <property type="match status" value="2"/>
</dbReference>
<reference evidence="8" key="2">
    <citation type="journal article" date="2018" name="Plant J.">
        <title>The Sorghum bicolor reference genome: improved assembly, gene annotations, a transcriptome atlas, and signatures of genome organization.</title>
        <authorList>
            <person name="McCormick R.F."/>
            <person name="Truong S.K."/>
            <person name="Sreedasyam A."/>
            <person name="Jenkins J."/>
            <person name="Shu S."/>
            <person name="Sims D."/>
            <person name="Kennedy M."/>
            <person name="Amirebrahimi M."/>
            <person name="Weers B.D."/>
            <person name="McKinley B."/>
            <person name="Mattison A."/>
            <person name="Morishige D.T."/>
            <person name="Grimwood J."/>
            <person name="Schmutz J."/>
            <person name="Mullet J.E."/>
        </authorList>
    </citation>
    <scope>NUCLEOTIDE SEQUENCE [LARGE SCALE GENOMIC DNA]</scope>
    <source>
        <strain evidence="8">cv. BTx623</strain>
    </source>
</reference>
<dbReference type="InterPro" id="IPR001680">
    <property type="entry name" value="WD40_rpt"/>
</dbReference>
<keyword evidence="8" id="KW-1185">Reference proteome</keyword>
<dbReference type="Pfam" id="PF00069">
    <property type="entry name" value="Pkinase"/>
    <property type="match status" value="1"/>
</dbReference>
<dbReference type="InterPro" id="IPR036322">
    <property type="entry name" value="WD40_repeat_dom_sf"/>
</dbReference>
<organism evidence="7 8">
    <name type="scientific">Sorghum bicolor</name>
    <name type="common">Sorghum</name>
    <name type="synonym">Sorghum vulgare</name>
    <dbReference type="NCBI Taxonomy" id="4558"/>
    <lineage>
        <taxon>Eukaryota</taxon>
        <taxon>Viridiplantae</taxon>
        <taxon>Streptophyta</taxon>
        <taxon>Embryophyta</taxon>
        <taxon>Tracheophyta</taxon>
        <taxon>Spermatophyta</taxon>
        <taxon>Magnoliopsida</taxon>
        <taxon>Liliopsida</taxon>
        <taxon>Poales</taxon>
        <taxon>Poaceae</taxon>
        <taxon>PACMAD clade</taxon>
        <taxon>Panicoideae</taxon>
        <taxon>Andropogonodae</taxon>
        <taxon>Andropogoneae</taxon>
        <taxon>Sorghinae</taxon>
        <taxon>Sorghum</taxon>
    </lineage>
</organism>
<keyword evidence="4 5" id="KW-0067">ATP-binding</keyword>
<dbReference type="GO" id="GO:0005524">
    <property type="term" value="F:ATP binding"/>
    <property type="evidence" value="ECO:0007669"/>
    <property type="project" value="UniProtKB-UniRule"/>
</dbReference>
<dbReference type="AlphaFoldDB" id="A0A1Z5RHH9"/>
<dbReference type="PANTHER" id="PTHR45707:SF80">
    <property type="entry name" value="PROTEIN KINASE DOMAIN-CONTAINING PROTEIN"/>
    <property type="match status" value="1"/>
</dbReference>
<keyword evidence="3" id="KW-0418">Kinase</keyword>
<evidence type="ECO:0000256" key="4">
    <source>
        <dbReference type="ARBA" id="ARBA00022840"/>
    </source>
</evidence>
<gene>
    <name evidence="7" type="ORF">SORBI_3005G092401</name>
</gene>
<dbReference type="InParanoid" id="A0A1Z5RHH9"/>
<dbReference type="SUPFAM" id="SSF56112">
    <property type="entry name" value="Protein kinase-like (PK-like)"/>
    <property type="match status" value="1"/>
</dbReference>
<dbReference type="PROSITE" id="PS00108">
    <property type="entry name" value="PROTEIN_KINASE_ST"/>
    <property type="match status" value="1"/>
</dbReference>
<evidence type="ECO:0000256" key="2">
    <source>
        <dbReference type="ARBA" id="ARBA00022741"/>
    </source>
</evidence>
<feature type="domain" description="Protein kinase" evidence="6">
    <location>
        <begin position="37"/>
        <end position="314"/>
    </location>
</feature>
<dbReference type="Gene3D" id="2.60.40.10">
    <property type="entry name" value="Immunoglobulins"/>
    <property type="match status" value="1"/>
</dbReference>
<protein>
    <recommendedName>
        <fullName evidence="6">Protein kinase domain-containing protein</fullName>
    </recommendedName>
</protein>
<dbReference type="Gene3D" id="2.130.10.10">
    <property type="entry name" value="YVTN repeat-like/Quinoprotein amine dehydrogenase"/>
    <property type="match status" value="1"/>
</dbReference>